<evidence type="ECO:0000313" key="2">
    <source>
        <dbReference type="Proteomes" id="UP000053676"/>
    </source>
</evidence>
<accession>W2TRL7</accession>
<protein>
    <submittedName>
        <fullName evidence="1">Uncharacterized protein</fullName>
    </submittedName>
</protein>
<dbReference type="Proteomes" id="UP000053676">
    <property type="component" value="Unassembled WGS sequence"/>
</dbReference>
<dbReference type="EMBL" id="KI658107">
    <property type="protein sequence ID" value="ETN83751.1"/>
    <property type="molecule type" value="Genomic_DNA"/>
</dbReference>
<proteinExistence type="predicted"/>
<name>W2TRL7_NECAM</name>
<organism evidence="1 2">
    <name type="scientific">Necator americanus</name>
    <name type="common">Human hookworm</name>
    <dbReference type="NCBI Taxonomy" id="51031"/>
    <lineage>
        <taxon>Eukaryota</taxon>
        <taxon>Metazoa</taxon>
        <taxon>Ecdysozoa</taxon>
        <taxon>Nematoda</taxon>
        <taxon>Chromadorea</taxon>
        <taxon>Rhabditida</taxon>
        <taxon>Rhabditina</taxon>
        <taxon>Rhabditomorpha</taxon>
        <taxon>Strongyloidea</taxon>
        <taxon>Ancylostomatidae</taxon>
        <taxon>Bunostominae</taxon>
        <taxon>Necator</taxon>
    </lineage>
</organism>
<keyword evidence="2" id="KW-1185">Reference proteome</keyword>
<reference evidence="2" key="1">
    <citation type="journal article" date="2014" name="Nat. Genet.">
        <title>Genome of the human hookworm Necator americanus.</title>
        <authorList>
            <person name="Tang Y.T."/>
            <person name="Gao X."/>
            <person name="Rosa B.A."/>
            <person name="Abubucker S."/>
            <person name="Hallsworth-Pepin K."/>
            <person name="Martin J."/>
            <person name="Tyagi R."/>
            <person name="Heizer E."/>
            <person name="Zhang X."/>
            <person name="Bhonagiri-Palsikar V."/>
            <person name="Minx P."/>
            <person name="Warren W.C."/>
            <person name="Wang Q."/>
            <person name="Zhan B."/>
            <person name="Hotez P.J."/>
            <person name="Sternberg P.W."/>
            <person name="Dougall A."/>
            <person name="Gaze S.T."/>
            <person name="Mulvenna J."/>
            <person name="Sotillo J."/>
            <person name="Ranganathan S."/>
            <person name="Rabelo E.M."/>
            <person name="Wilson R.K."/>
            <person name="Felgner P.L."/>
            <person name="Bethony J."/>
            <person name="Hawdon J.M."/>
            <person name="Gasser R.B."/>
            <person name="Loukas A."/>
            <person name="Mitreva M."/>
        </authorList>
    </citation>
    <scope>NUCLEOTIDE SEQUENCE [LARGE SCALE GENOMIC DNA]</scope>
</reference>
<sequence length="67" mass="7844">MVTNKQCAQSEKIERSNRDFILDVKRLSEAILRRSQEAGFQRLLLERVPEIRSKVEDCPPQHFGCDQ</sequence>
<dbReference type="KEGG" id="nai:NECAME_07238"/>
<dbReference type="AlphaFoldDB" id="W2TRL7"/>
<evidence type="ECO:0000313" key="1">
    <source>
        <dbReference type="EMBL" id="ETN83751.1"/>
    </source>
</evidence>
<gene>
    <name evidence="1" type="ORF">NECAME_07238</name>
</gene>